<reference evidence="12 13" key="1">
    <citation type="submission" date="2019-03" db="EMBL/GenBank/DDBJ databases">
        <title>Genomic Encyclopedia of Type Strains, Phase IV (KMG-IV): sequencing the most valuable type-strain genomes for metagenomic binning, comparative biology and taxonomic classification.</title>
        <authorList>
            <person name="Goeker M."/>
        </authorList>
    </citation>
    <scope>NUCLEOTIDE SEQUENCE [LARGE SCALE GENOMIC DNA]</scope>
    <source>
        <strain evidence="12 13">DSM 28679</strain>
    </source>
</reference>
<dbReference type="SUPFAM" id="SSF52172">
    <property type="entry name" value="CheY-like"/>
    <property type="match status" value="1"/>
</dbReference>
<dbReference type="PANTHER" id="PTHR48111">
    <property type="entry name" value="REGULATOR OF RPOS"/>
    <property type="match status" value="1"/>
</dbReference>
<dbReference type="PROSITE" id="PS51755">
    <property type="entry name" value="OMPR_PHOB"/>
    <property type="match status" value="1"/>
</dbReference>
<keyword evidence="6 9" id="KW-0238">DNA-binding</keyword>
<dbReference type="GO" id="GO:0000156">
    <property type="term" value="F:phosphorelay response regulator activity"/>
    <property type="evidence" value="ECO:0007669"/>
    <property type="project" value="TreeGrafter"/>
</dbReference>
<keyword evidence="4" id="KW-0902">Two-component regulatory system</keyword>
<evidence type="ECO:0000313" key="13">
    <source>
        <dbReference type="Proteomes" id="UP000294575"/>
    </source>
</evidence>
<dbReference type="InterPro" id="IPR001789">
    <property type="entry name" value="Sig_transdc_resp-reg_receiver"/>
</dbReference>
<dbReference type="InterPro" id="IPR039420">
    <property type="entry name" value="WalR-like"/>
</dbReference>
<dbReference type="CDD" id="cd17624">
    <property type="entry name" value="REC_OmpR_PmrA-like"/>
    <property type="match status" value="1"/>
</dbReference>
<dbReference type="Pfam" id="PF00072">
    <property type="entry name" value="Response_reg"/>
    <property type="match status" value="1"/>
</dbReference>
<feature type="DNA-binding region" description="OmpR/PhoB-type" evidence="9">
    <location>
        <begin position="124"/>
        <end position="218"/>
    </location>
</feature>
<proteinExistence type="predicted"/>
<evidence type="ECO:0000256" key="5">
    <source>
        <dbReference type="ARBA" id="ARBA00023015"/>
    </source>
</evidence>
<dbReference type="InterPro" id="IPR001867">
    <property type="entry name" value="OmpR/PhoB-type_DNA-bd"/>
</dbReference>
<dbReference type="SMART" id="SM00448">
    <property type="entry name" value="REC"/>
    <property type="match status" value="1"/>
</dbReference>
<dbReference type="AlphaFoldDB" id="A0A4R6TU84"/>
<dbReference type="PROSITE" id="PS50110">
    <property type="entry name" value="RESPONSE_REGULATORY"/>
    <property type="match status" value="1"/>
</dbReference>
<feature type="domain" description="Response regulatory" evidence="10">
    <location>
        <begin position="2"/>
        <end position="116"/>
    </location>
</feature>
<keyword evidence="3 8" id="KW-0597">Phosphoprotein</keyword>
<dbReference type="Gene3D" id="3.40.50.2300">
    <property type="match status" value="1"/>
</dbReference>
<feature type="domain" description="OmpR/PhoB-type" evidence="11">
    <location>
        <begin position="124"/>
        <end position="218"/>
    </location>
</feature>
<protein>
    <submittedName>
        <fullName evidence="12">Winged helix family two component transcriptional regulator</fullName>
    </submittedName>
</protein>
<evidence type="ECO:0000256" key="1">
    <source>
        <dbReference type="ARBA" id="ARBA00004496"/>
    </source>
</evidence>
<keyword evidence="13" id="KW-1185">Reference proteome</keyword>
<comment type="caution">
    <text evidence="12">The sequence shown here is derived from an EMBL/GenBank/DDBJ whole genome shotgun (WGS) entry which is preliminary data.</text>
</comment>
<evidence type="ECO:0000256" key="4">
    <source>
        <dbReference type="ARBA" id="ARBA00023012"/>
    </source>
</evidence>
<dbReference type="InterPro" id="IPR036388">
    <property type="entry name" value="WH-like_DNA-bd_sf"/>
</dbReference>
<dbReference type="GO" id="GO:0000976">
    <property type="term" value="F:transcription cis-regulatory region binding"/>
    <property type="evidence" value="ECO:0007669"/>
    <property type="project" value="TreeGrafter"/>
</dbReference>
<dbReference type="PANTHER" id="PTHR48111:SF35">
    <property type="entry name" value="TRANSCRIPTIONAL REGULATORY PROTEIN QSEB"/>
    <property type="match status" value="1"/>
</dbReference>
<evidence type="ECO:0000256" key="2">
    <source>
        <dbReference type="ARBA" id="ARBA00022490"/>
    </source>
</evidence>
<dbReference type="EMBL" id="SNYK01000008">
    <property type="protein sequence ID" value="TDQ37278.1"/>
    <property type="molecule type" value="Genomic_DNA"/>
</dbReference>
<dbReference type="CDD" id="cd00383">
    <property type="entry name" value="trans_reg_C"/>
    <property type="match status" value="1"/>
</dbReference>
<name>A0A4R6TU84_9GAMM</name>
<dbReference type="GO" id="GO:0032993">
    <property type="term" value="C:protein-DNA complex"/>
    <property type="evidence" value="ECO:0007669"/>
    <property type="project" value="TreeGrafter"/>
</dbReference>
<comment type="subcellular location">
    <subcellularLocation>
        <location evidence="1">Cytoplasm</location>
    </subcellularLocation>
</comment>
<evidence type="ECO:0000256" key="9">
    <source>
        <dbReference type="PROSITE-ProRule" id="PRU01091"/>
    </source>
</evidence>
<evidence type="ECO:0000256" key="7">
    <source>
        <dbReference type="ARBA" id="ARBA00023163"/>
    </source>
</evidence>
<evidence type="ECO:0000259" key="11">
    <source>
        <dbReference type="PROSITE" id="PS51755"/>
    </source>
</evidence>
<organism evidence="12 13">
    <name type="scientific">Thiopseudomonas denitrificans</name>
    <dbReference type="NCBI Taxonomy" id="1501432"/>
    <lineage>
        <taxon>Bacteria</taxon>
        <taxon>Pseudomonadati</taxon>
        <taxon>Pseudomonadota</taxon>
        <taxon>Gammaproteobacteria</taxon>
        <taxon>Pseudomonadales</taxon>
        <taxon>Pseudomonadaceae</taxon>
        <taxon>Thiopseudomonas</taxon>
    </lineage>
</organism>
<dbReference type="Pfam" id="PF00486">
    <property type="entry name" value="Trans_reg_C"/>
    <property type="match status" value="1"/>
</dbReference>
<dbReference type="RefSeq" id="WP_101495831.1">
    <property type="nucleotide sequence ID" value="NZ_LNJZ01000003.1"/>
</dbReference>
<gene>
    <name evidence="12" type="ORF">DFQ45_10858</name>
</gene>
<dbReference type="GO" id="GO:0006355">
    <property type="term" value="P:regulation of DNA-templated transcription"/>
    <property type="evidence" value="ECO:0007669"/>
    <property type="project" value="InterPro"/>
</dbReference>
<dbReference type="SMART" id="SM00862">
    <property type="entry name" value="Trans_reg_C"/>
    <property type="match status" value="1"/>
</dbReference>
<keyword evidence="5" id="KW-0805">Transcription regulation</keyword>
<evidence type="ECO:0000256" key="6">
    <source>
        <dbReference type="ARBA" id="ARBA00023125"/>
    </source>
</evidence>
<dbReference type="OrthoDB" id="9802426at2"/>
<sequence>MHILLVEDDCQIAEGLSAGLSLANFTVDHVDTASAASHALAVGHFDAVVLDLGLPDRDGLDWLTQLRTSGNDMPVLILSARDSVSQRVDGLQAGADDYLLKPFDLRELTARLQSLLRRTTGRSTHLIEHEGLVVDPNLLTVSLHGKDINLARREMMLLLAFLNNPRRILSAEQLQDSLYGLGDGVESNAINVHIYNLRRKLGSTVIETVRGLGFRLGKPNEPA</sequence>
<accession>A0A4R6TU84</accession>
<dbReference type="GO" id="GO:0005829">
    <property type="term" value="C:cytosol"/>
    <property type="evidence" value="ECO:0007669"/>
    <property type="project" value="TreeGrafter"/>
</dbReference>
<dbReference type="InterPro" id="IPR011006">
    <property type="entry name" value="CheY-like_superfamily"/>
</dbReference>
<feature type="modified residue" description="4-aspartylphosphate" evidence="8">
    <location>
        <position position="51"/>
    </location>
</feature>
<dbReference type="Gene3D" id="1.10.10.10">
    <property type="entry name" value="Winged helix-like DNA-binding domain superfamily/Winged helix DNA-binding domain"/>
    <property type="match status" value="1"/>
</dbReference>
<keyword evidence="7" id="KW-0804">Transcription</keyword>
<evidence type="ECO:0000313" key="12">
    <source>
        <dbReference type="EMBL" id="TDQ37278.1"/>
    </source>
</evidence>
<keyword evidence="2" id="KW-0963">Cytoplasm</keyword>
<dbReference type="Proteomes" id="UP000294575">
    <property type="component" value="Unassembled WGS sequence"/>
</dbReference>
<dbReference type="Gene3D" id="6.10.250.690">
    <property type="match status" value="1"/>
</dbReference>
<evidence type="ECO:0000256" key="8">
    <source>
        <dbReference type="PROSITE-ProRule" id="PRU00169"/>
    </source>
</evidence>
<evidence type="ECO:0000256" key="3">
    <source>
        <dbReference type="ARBA" id="ARBA00022553"/>
    </source>
</evidence>
<evidence type="ECO:0000259" key="10">
    <source>
        <dbReference type="PROSITE" id="PS50110"/>
    </source>
</evidence>